<dbReference type="GO" id="GO:0004064">
    <property type="term" value="F:arylesterase activity"/>
    <property type="evidence" value="ECO:0007669"/>
    <property type="project" value="UniProtKB-EC"/>
</dbReference>
<dbReference type="GO" id="GO:0004622">
    <property type="term" value="F:phosphatidylcholine lysophospholipase activity"/>
    <property type="evidence" value="ECO:0007669"/>
    <property type="project" value="TreeGrafter"/>
</dbReference>
<sequence>MQSKLKMTGFNHKVINVSVSGDTTRTGLNRLKPLLAKYHPDIVIVALGGNDGLRGLAFSEITTSLGNIILMTQQFKSKVLLAGVRLPPNYGAAYNSRFTALFKTTADKFKIRLVPSLLSGIDDKTELMQPDKIHPKAQAQSKIVDNVWQELRFLLR</sequence>
<proteinExistence type="predicted"/>
<accession>A0A3B1AN12</accession>
<evidence type="ECO:0000259" key="1">
    <source>
        <dbReference type="Pfam" id="PF13472"/>
    </source>
</evidence>
<dbReference type="PANTHER" id="PTHR30383:SF24">
    <property type="entry name" value="THIOESTERASE 1_PROTEASE 1_LYSOPHOSPHOLIPASE L1"/>
    <property type="match status" value="1"/>
</dbReference>
<keyword evidence="2" id="KW-0378">Hydrolase</keyword>
<dbReference type="Gene3D" id="3.40.50.1110">
    <property type="entry name" value="SGNH hydrolase"/>
    <property type="match status" value="1"/>
</dbReference>
<gene>
    <name evidence="2" type="ORF">MNBD_GAMMA22-874</name>
</gene>
<dbReference type="Pfam" id="PF13472">
    <property type="entry name" value="Lipase_GDSL_2"/>
    <property type="match status" value="1"/>
</dbReference>
<dbReference type="AlphaFoldDB" id="A0A3B1AN12"/>
<dbReference type="EMBL" id="UOFS01000046">
    <property type="protein sequence ID" value="VAX00748.1"/>
    <property type="molecule type" value="Genomic_DNA"/>
</dbReference>
<protein>
    <submittedName>
        <fullName evidence="2">Arylesterase</fullName>
        <ecNumber evidence="2">3.1.1.2</ecNumber>
    </submittedName>
</protein>
<organism evidence="2">
    <name type="scientific">hydrothermal vent metagenome</name>
    <dbReference type="NCBI Taxonomy" id="652676"/>
    <lineage>
        <taxon>unclassified sequences</taxon>
        <taxon>metagenomes</taxon>
        <taxon>ecological metagenomes</taxon>
    </lineage>
</organism>
<dbReference type="CDD" id="cd01822">
    <property type="entry name" value="Lysophospholipase_L1_like"/>
    <property type="match status" value="1"/>
</dbReference>
<evidence type="ECO:0000313" key="2">
    <source>
        <dbReference type="EMBL" id="VAX00748.1"/>
    </source>
</evidence>
<dbReference type="EC" id="3.1.1.2" evidence="2"/>
<dbReference type="PANTHER" id="PTHR30383">
    <property type="entry name" value="THIOESTERASE 1/PROTEASE 1/LYSOPHOSPHOLIPASE L1"/>
    <property type="match status" value="1"/>
</dbReference>
<dbReference type="InterPro" id="IPR051532">
    <property type="entry name" value="Ester_Hydrolysis_Enzymes"/>
</dbReference>
<reference evidence="2" key="1">
    <citation type="submission" date="2018-06" db="EMBL/GenBank/DDBJ databases">
        <authorList>
            <person name="Zhirakovskaya E."/>
        </authorList>
    </citation>
    <scope>NUCLEOTIDE SEQUENCE</scope>
</reference>
<dbReference type="InterPro" id="IPR036514">
    <property type="entry name" value="SGNH_hydro_sf"/>
</dbReference>
<dbReference type="InterPro" id="IPR013830">
    <property type="entry name" value="SGNH_hydro"/>
</dbReference>
<dbReference type="SUPFAM" id="SSF52266">
    <property type="entry name" value="SGNH hydrolase"/>
    <property type="match status" value="1"/>
</dbReference>
<feature type="domain" description="SGNH hydrolase-type esterase" evidence="1">
    <location>
        <begin position="9"/>
        <end position="139"/>
    </location>
</feature>
<name>A0A3B1AN12_9ZZZZ</name>